<sequence length="543" mass="58902">MSTPHDPAIIDSSIILMDLSRSSSRTPRTQDKPLVSRGTSYSNGLEPGSALSKLLDSAMANAAKELTPEPETARSPSLIALPRRESLLDFKPVPSLKANVYSIEELLVLRSTPEVAAFDTLVLPDQAFWVIKPVRNQKTNEKSGTSRRNNRRNQNLNDGKWERKPTGFAESSKLDRMSAEKISQLLGENPEEGTPEWDNPGASDLQMDMGSTVEDFERWKQRMHENDRKQYVDETPTEPEAPKGNEVDNFFSFVNPKTGSSAPETSTPGSDSGKSSRFSSFFGGPGPQESPKRSGPPPGLARNPAGKPDPSAGLRFFGLAQGSPAQQHATPKQEPVARQSQVPQVPSPMAGQGMPMAGPPGLTPPNLGGDSKAQDSFFLSLLNKRDQDKGSDQQQGAKPDAKPDASRPRQGQQGPPGPHNLPHGIPPWMAQGMGPPPGFQRGPQQMYQFQGPPPPGMFPPGMGPPPPGFPMQGRPPQDGQPNQQGMPRGQMPPPGFYGFPPGMGPGGPGMPPQQQHQQPQAQQQHQQQQQQQQQHQQLQQPKQ</sequence>
<gene>
    <name evidence="2" type="ORF">C7M61_002006</name>
</gene>
<keyword evidence="3" id="KW-1185">Reference proteome</keyword>
<dbReference type="EMBL" id="PYFQ01000003">
    <property type="protein sequence ID" value="PSK39395.1"/>
    <property type="molecule type" value="Genomic_DNA"/>
</dbReference>
<accession>A0A2P7YTU0</accession>
<feature type="compositionally biased region" description="Pro residues" evidence="1">
    <location>
        <begin position="451"/>
        <end position="469"/>
    </location>
</feature>
<feature type="compositionally biased region" description="Low complexity" evidence="1">
    <location>
        <begin position="512"/>
        <end position="543"/>
    </location>
</feature>
<feature type="region of interest" description="Disordered" evidence="1">
    <location>
        <begin position="20"/>
        <end position="46"/>
    </location>
</feature>
<name>A0A2P7YTU0_9ASCO</name>
<dbReference type="STRING" id="418784.A0A2P7YTU0"/>
<feature type="compositionally biased region" description="Low complexity" evidence="1">
    <location>
        <begin position="268"/>
        <end position="282"/>
    </location>
</feature>
<organism evidence="2 3">
    <name type="scientific">Candidozyma pseudohaemuli</name>
    <dbReference type="NCBI Taxonomy" id="418784"/>
    <lineage>
        <taxon>Eukaryota</taxon>
        <taxon>Fungi</taxon>
        <taxon>Dikarya</taxon>
        <taxon>Ascomycota</taxon>
        <taxon>Saccharomycotina</taxon>
        <taxon>Pichiomycetes</taxon>
        <taxon>Metschnikowiaceae</taxon>
        <taxon>Candidozyma</taxon>
    </lineage>
</organism>
<protein>
    <submittedName>
        <fullName evidence="2">Uncharacterized protein</fullName>
    </submittedName>
</protein>
<dbReference type="AlphaFoldDB" id="A0A2P7YTU0"/>
<dbReference type="VEuPathDB" id="FungiDB:C7M61_002006"/>
<proteinExistence type="predicted"/>
<feature type="compositionally biased region" description="Polar residues" evidence="1">
    <location>
        <begin position="255"/>
        <end position="267"/>
    </location>
</feature>
<comment type="caution">
    <text evidence="2">The sequence shown here is derived from an EMBL/GenBank/DDBJ whole genome shotgun (WGS) entry which is preliminary data.</text>
</comment>
<feature type="compositionally biased region" description="Low complexity" evidence="1">
    <location>
        <begin position="470"/>
        <end position="489"/>
    </location>
</feature>
<reference evidence="2 3" key="1">
    <citation type="submission" date="2018-03" db="EMBL/GenBank/DDBJ databases">
        <title>Candida pseudohaemulonii genome assembly and annotation.</title>
        <authorList>
            <person name="Munoz J.F."/>
            <person name="Gade L.G."/>
            <person name="Chow N.A."/>
            <person name="Litvintseva A.P."/>
            <person name="Loparev V.N."/>
            <person name="Cuomo C.A."/>
        </authorList>
    </citation>
    <scope>NUCLEOTIDE SEQUENCE [LARGE SCALE GENOMIC DNA]</scope>
    <source>
        <strain evidence="2 3">B12108</strain>
    </source>
</reference>
<dbReference type="RefSeq" id="XP_024714532.1">
    <property type="nucleotide sequence ID" value="XM_024857396.1"/>
</dbReference>
<evidence type="ECO:0000313" key="3">
    <source>
        <dbReference type="Proteomes" id="UP000241107"/>
    </source>
</evidence>
<dbReference type="GeneID" id="36565396"/>
<dbReference type="Proteomes" id="UP000241107">
    <property type="component" value="Unassembled WGS sequence"/>
</dbReference>
<feature type="region of interest" description="Disordered" evidence="1">
    <location>
        <begin position="137"/>
        <end position="207"/>
    </location>
</feature>
<evidence type="ECO:0000256" key="1">
    <source>
        <dbReference type="SAM" id="MobiDB-lite"/>
    </source>
</evidence>
<dbReference type="OrthoDB" id="4091299at2759"/>
<feature type="region of interest" description="Disordered" evidence="1">
    <location>
        <begin position="223"/>
        <end position="543"/>
    </location>
</feature>
<evidence type="ECO:0000313" key="2">
    <source>
        <dbReference type="EMBL" id="PSK39395.1"/>
    </source>
</evidence>
<feature type="compositionally biased region" description="Low complexity" evidence="1">
    <location>
        <begin position="420"/>
        <end position="450"/>
    </location>
</feature>
<feature type="compositionally biased region" description="Basic and acidic residues" evidence="1">
    <location>
        <begin position="223"/>
        <end position="232"/>
    </location>
</feature>